<dbReference type="PRINTS" id="PR00344">
    <property type="entry name" value="BCTRLSENSOR"/>
</dbReference>
<evidence type="ECO:0000259" key="15">
    <source>
        <dbReference type="PROSITE" id="PS50109"/>
    </source>
</evidence>
<evidence type="ECO:0000256" key="9">
    <source>
        <dbReference type="ARBA" id="ARBA00022840"/>
    </source>
</evidence>
<evidence type="ECO:0000256" key="6">
    <source>
        <dbReference type="ARBA" id="ARBA00022692"/>
    </source>
</evidence>
<dbReference type="InterPro" id="IPR013767">
    <property type="entry name" value="PAS_fold"/>
</dbReference>
<proteinExistence type="predicted"/>
<feature type="transmembrane region" description="Helical" evidence="14">
    <location>
        <begin position="167"/>
        <end position="187"/>
    </location>
</feature>
<feature type="transmembrane region" description="Helical" evidence="14">
    <location>
        <begin position="139"/>
        <end position="161"/>
    </location>
</feature>
<dbReference type="GO" id="GO:0006355">
    <property type="term" value="P:regulation of DNA-templated transcription"/>
    <property type="evidence" value="ECO:0007669"/>
    <property type="project" value="InterPro"/>
</dbReference>
<feature type="transmembrane region" description="Helical" evidence="14">
    <location>
        <begin position="36"/>
        <end position="56"/>
    </location>
</feature>
<keyword evidence="18" id="KW-1185">Reference proteome</keyword>
<dbReference type="GO" id="GO:0007234">
    <property type="term" value="P:osmosensory signaling via phosphorelay pathway"/>
    <property type="evidence" value="ECO:0007669"/>
    <property type="project" value="TreeGrafter"/>
</dbReference>
<dbReference type="SUPFAM" id="SSF55785">
    <property type="entry name" value="PYP-like sensor domain (PAS domain)"/>
    <property type="match status" value="1"/>
</dbReference>
<feature type="domain" description="PAS" evidence="16">
    <location>
        <begin position="238"/>
        <end position="278"/>
    </location>
</feature>
<dbReference type="PROSITE" id="PS50112">
    <property type="entry name" value="PAS"/>
    <property type="match status" value="1"/>
</dbReference>
<name>A0A897NEE9_9EURY</name>
<evidence type="ECO:0000256" key="1">
    <source>
        <dbReference type="ARBA" id="ARBA00000085"/>
    </source>
</evidence>
<dbReference type="InterPro" id="IPR004358">
    <property type="entry name" value="Sig_transdc_His_kin-like_C"/>
</dbReference>
<keyword evidence="7" id="KW-0547">Nucleotide-binding</keyword>
<dbReference type="Gene3D" id="3.30.450.20">
    <property type="entry name" value="PAS domain"/>
    <property type="match status" value="1"/>
</dbReference>
<feature type="transmembrane region" description="Helical" evidence="14">
    <location>
        <begin position="199"/>
        <end position="219"/>
    </location>
</feature>
<dbReference type="GO" id="GO:0000156">
    <property type="term" value="F:phosphorelay response regulator activity"/>
    <property type="evidence" value="ECO:0007669"/>
    <property type="project" value="TreeGrafter"/>
</dbReference>
<evidence type="ECO:0000256" key="2">
    <source>
        <dbReference type="ARBA" id="ARBA00004141"/>
    </source>
</evidence>
<evidence type="ECO:0000313" key="17">
    <source>
        <dbReference type="EMBL" id="QSG08756.1"/>
    </source>
</evidence>
<evidence type="ECO:0000256" key="12">
    <source>
        <dbReference type="ARBA" id="ARBA00023136"/>
    </source>
</evidence>
<protein>
    <recommendedName>
        <fullName evidence="3">histidine kinase</fullName>
        <ecNumber evidence="3">2.7.13.3</ecNumber>
    </recommendedName>
</protein>
<evidence type="ECO:0000256" key="13">
    <source>
        <dbReference type="SAM" id="MobiDB-lite"/>
    </source>
</evidence>
<evidence type="ECO:0000259" key="16">
    <source>
        <dbReference type="PROSITE" id="PS50112"/>
    </source>
</evidence>
<keyword evidence="5" id="KW-0808">Transferase</keyword>
<dbReference type="NCBIfam" id="TIGR00229">
    <property type="entry name" value="sensory_box"/>
    <property type="match status" value="1"/>
</dbReference>
<dbReference type="InterPro" id="IPR003594">
    <property type="entry name" value="HATPase_dom"/>
</dbReference>
<evidence type="ECO:0000256" key="11">
    <source>
        <dbReference type="ARBA" id="ARBA00023012"/>
    </source>
</evidence>
<dbReference type="KEGG" id="hds:HSR122_1359"/>
<dbReference type="EC" id="2.7.13.3" evidence="3"/>
<evidence type="ECO:0000256" key="14">
    <source>
        <dbReference type="SAM" id="Phobius"/>
    </source>
</evidence>
<dbReference type="SMART" id="SM00387">
    <property type="entry name" value="HATPase_c"/>
    <property type="match status" value="1"/>
</dbReference>
<feature type="region of interest" description="Disordered" evidence="13">
    <location>
        <begin position="540"/>
        <end position="561"/>
    </location>
</feature>
<feature type="transmembrane region" description="Helical" evidence="14">
    <location>
        <begin position="100"/>
        <end position="118"/>
    </location>
</feature>
<evidence type="ECO:0000256" key="5">
    <source>
        <dbReference type="ARBA" id="ARBA00022679"/>
    </source>
</evidence>
<dbReference type="PROSITE" id="PS50109">
    <property type="entry name" value="HIS_KIN"/>
    <property type="match status" value="1"/>
</dbReference>
<accession>A0A897NEE9</accession>
<organism evidence="17 18">
    <name type="scientific">Halapricum desulfuricans</name>
    <dbReference type="NCBI Taxonomy" id="2841257"/>
    <lineage>
        <taxon>Archaea</taxon>
        <taxon>Methanobacteriati</taxon>
        <taxon>Methanobacteriota</taxon>
        <taxon>Stenosarchaea group</taxon>
        <taxon>Halobacteria</taxon>
        <taxon>Halobacteriales</taxon>
        <taxon>Haloarculaceae</taxon>
        <taxon>Halapricum</taxon>
    </lineage>
</organism>
<feature type="transmembrane region" description="Helical" evidence="14">
    <location>
        <begin position="68"/>
        <end position="88"/>
    </location>
</feature>
<dbReference type="GO" id="GO:0005524">
    <property type="term" value="F:ATP binding"/>
    <property type="evidence" value="ECO:0007669"/>
    <property type="project" value="UniProtKB-KW"/>
</dbReference>
<keyword evidence="12 14" id="KW-0472">Membrane</keyword>
<dbReference type="InterPro" id="IPR000014">
    <property type="entry name" value="PAS"/>
</dbReference>
<dbReference type="Gene3D" id="3.30.565.10">
    <property type="entry name" value="Histidine kinase-like ATPase, C-terminal domain"/>
    <property type="match status" value="1"/>
</dbReference>
<dbReference type="GeneID" id="68851997"/>
<gene>
    <name evidence="17" type="ORF">HSR122_1359</name>
</gene>
<sequence length="561" mass="60421">MIRLAWAAVGVVVLGTGVLTAGRTARRHDHPGVIPYALLAVLLAGLGTTIAFSRSGLVPIELDAVSELLLIGGYAFASLLWIAFVFEYTGRGPAITPRRWVGIVLLGGLTVTSTALTWGQQTGRVRLEALGQVSYLTTFVLQVAVFSLGLLGVVLLVRSAVTYDDLPLGSAAVFVLAGVGITFLPLAIGYGGQLGGESIYRVVFLQLTIVVGVFAWIAFGTDAFERGAATGHLARETALDAMSAPVIVVDRSGRLLDVNRVATETFGIETTRLRNQSLADVAAVPANPSDEQPITLQTTAGRRDFVIERTRVADTDGDVLGRAYRFQDVTDREIREQRLQVLNRVIRHNLRNDLDAIRGFAEPIRDEDLPAEEAGQYFDRIGTLATDLADLADTVERSGRVLTEVYLERERCDLVAIARTVAEGVTDADVTLDVPDDVEIWSDRDAIELLLDELVENAVTHTDRTTPSVTIRVRSTGGGGRIEVADDGPGIPPEEQAVLLEGEETPVRHGSGIGLWLVSWTVTRLGGDLSFDKRDPRGSAVRIDLPGFQDSIRPDPTAEGS</sequence>
<evidence type="ECO:0000256" key="8">
    <source>
        <dbReference type="ARBA" id="ARBA00022777"/>
    </source>
</evidence>
<comment type="subcellular location">
    <subcellularLocation>
        <location evidence="2">Membrane</location>
        <topology evidence="2">Multi-pass membrane protein</topology>
    </subcellularLocation>
</comment>
<dbReference type="InterPro" id="IPR005467">
    <property type="entry name" value="His_kinase_dom"/>
</dbReference>
<dbReference type="PANTHER" id="PTHR42878:SF7">
    <property type="entry name" value="SENSOR HISTIDINE KINASE GLRK"/>
    <property type="match status" value="1"/>
</dbReference>
<feature type="domain" description="Histidine kinase" evidence="15">
    <location>
        <begin position="345"/>
        <end position="549"/>
    </location>
</feature>
<dbReference type="CDD" id="cd00130">
    <property type="entry name" value="PAS"/>
    <property type="match status" value="1"/>
</dbReference>
<dbReference type="InterPro" id="IPR003661">
    <property type="entry name" value="HisK_dim/P_dom"/>
</dbReference>
<dbReference type="GO" id="GO:0000155">
    <property type="term" value="F:phosphorelay sensor kinase activity"/>
    <property type="evidence" value="ECO:0007669"/>
    <property type="project" value="InterPro"/>
</dbReference>
<keyword evidence="8 17" id="KW-0418">Kinase</keyword>
<dbReference type="Pfam" id="PF02518">
    <property type="entry name" value="HATPase_c"/>
    <property type="match status" value="1"/>
</dbReference>
<keyword evidence="11" id="KW-0902">Two-component regulatory system</keyword>
<comment type="catalytic activity">
    <reaction evidence="1">
        <text>ATP + protein L-histidine = ADP + protein N-phospho-L-histidine.</text>
        <dbReference type="EC" id="2.7.13.3"/>
    </reaction>
</comment>
<dbReference type="InterPro" id="IPR036890">
    <property type="entry name" value="HATPase_C_sf"/>
</dbReference>
<dbReference type="GO" id="GO:0030295">
    <property type="term" value="F:protein kinase activator activity"/>
    <property type="evidence" value="ECO:0007669"/>
    <property type="project" value="TreeGrafter"/>
</dbReference>
<dbReference type="SUPFAM" id="SSF55874">
    <property type="entry name" value="ATPase domain of HSP90 chaperone/DNA topoisomerase II/histidine kinase"/>
    <property type="match status" value="1"/>
</dbReference>
<keyword evidence="6 14" id="KW-0812">Transmembrane</keyword>
<dbReference type="CDD" id="cd00082">
    <property type="entry name" value="HisKA"/>
    <property type="match status" value="1"/>
</dbReference>
<dbReference type="Pfam" id="PF00989">
    <property type="entry name" value="PAS"/>
    <property type="match status" value="1"/>
</dbReference>
<keyword evidence="9" id="KW-0067">ATP-binding</keyword>
<evidence type="ECO:0000256" key="10">
    <source>
        <dbReference type="ARBA" id="ARBA00022989"/>
    </source>
</evidence>
<dbReference type="SMART" id="SM00091">
    <property type="entry name" value="PAS"/>
    <property type="match status" value="1"/>
</dbReference>
<evidence type="ECO:0000313" key="18">
    <source>
        <dbReference type="Proteomes" id="UP000662973"/>
    </source>
</evidence>
<dbReference type="RefSeq" id="WP_229111981.1">
    <property type="nucleotide sequence ID" value="NZ_CP064788.1"/>
</dbReference>
<evidence type="ECO:0000256" key="7">
    <source>
        <dbReference type="ARBA" id="ARBA00022741"/>
    </source>
</evidence>
<dbReference type="AlphaFoldDB" id="A0A897NEE9"/>
<dbReference type="InterPro" id="IPR050351">
    <property type="entry name" value="BphY/WalK/GraS-like"/>
</dbReference>
<dbReference type="GO" id="GO:0016020">
    <property type="term" value="C:membrane"/>
    <property type="evidence" value="ECO:0007669"/>
    <property type="project" value="UniProtKB-SubCell"/>
</dbReference>
<dbReference type="EMBL" id="CP064788">
    <property type="protein sequence ID" value="QSG08756.1"/>
    <property type="molecule type" value="Genomic_DNA"/>
</dbReference>
<dbReference type="InterPro" id="IPR035965">
    <property type="entry name" value="PAS-like_dom_sf"/>
</dbReference>
<dbReference type="CDD" id="cd00075">
    <property type="entry name" value="HATPase"/>
    <property type="match status" value="1"/>
</dbReference>
<reference evidence="17 18" key="1">
    <citation type="submission" date="2020-11" db="EMBL/GenBank/DDBJ databases">
        <title>Carbohydrate-dependent, anaerobic sulfur respiration: A novel catabolism in halophilic archaea.</title>
        <authorList>
            <person name="Sorokin D.Y."/>
            <person name="Messina E."/>
            <person name="Smedile F."/>
            <person name="La Cono V."/>
            <person name="Hallsworth J.E."/>
            <person name="Yakimov M.M."/>
        </authorList>
    </citation>
    <scope>NUCLEOTIDE SEQUENCE [LARGE SCALE GENOMIC DNA]</scope>
    <source>
        <strain evidence="17 18">HSR12-2</strain>
    </source>
</reference>
<keyword evidence="4" id="KW-0597">Phosphoprotein</keyword>
<evidence type="ECO:0000256" key="4">
    <source>
        <dbReference type="ARBA" id="ARBA00022553"/>
    </source>
</evidence>
<evidence type="ECO:0000256" key="3">
    <source>
        <dbReference type="ARBA" id="ARBA00012438"/>
    </source>
</evidence>
<keyword evidence="10 14" id="KW-1133">Transmembrane helix</keyword>
<dbReference type="PANTHER" id="PTHR42878">
    <property type="entry name" value="TWO-COMPONENT HISTIDINE KINASE"/>
    <property type="match status" value="1"/>
</dbReference>
<dbReference type="Proteomes" id="UP000662973">
    <property type="component" value="Chromosome"/>
</dbReference>